<keyword evidence="3 6" id="KW-0812">Transmembrane</keyword>
<evidence type="ECO:0000256" key="6">
    <source>
        <dbReference type="SAM" id="Phobius"/>
    </source>
</evidence>
<dbReference type="RefSeq" id="WP_092680397.1">
    <property type="nucleotide sequence ID" value="NZ_FNMZ01000002.1"/>
</dbReference>
<dbReference type="PANTHER" id="PTHR34697">
    <property type="entry name" value="PHOSPHATIDYLGLYCEROL LYSYLTRANSFERASE"/>
    <property type="match status" value="1"/>
</dbReference>
<evidence type="ECO:0000256" key="2">
    <source>
        <dbReference type="ARBA" id="ARBA00022475"/>
    </source>
</evidence>
<dbReference type="SUPFAM" id="SSF55729">
    <property type="entry name" value="Acyl-CoA N-acyltransferases (Nat)"/>
    <property type="match status" value="1"/>
</dbReference>
<feature type="transmembrane region" description="Helical" evidence="6">
    <location>
        <begin position="216"/>
        <end position="238"/>
    </location>
</feature>
<evidence type="ECO:0000313" key="8">
    <source>
        <dbReference type="EMBL" id="SDW69481.1"/>
    </source>
</evidence>
<proteinExistence type="predicted"/>
<feature type="transmembrane region" description="Helical" evidence="6">
    <location>
        <begin position="99"/>
        <end position="123"/>
    </location>
</feature>
<dbReference type="InterPro" id="IPR016181">
    <property type="entry name" value="Acyl_CoA_acyltransferase"/>
</dbReference>
<dbReference type="GO" id="GO:0055091">
    <property type="term" value="P:phospholipid homeostasis"/>
    <property type="evidence" value="ECO:0007669"/>
    <property type="project" value="TreeGrafter"/>
</dbReference>
<feature type="domain" description="Phosphatidylglycerol lysyltransferase C-terminal" evidence="7">
    <location>
        <begin position="349"/>
        <end position="629"/>
    </location>
</feature>
<feature type="transmembrane region" description="Helical" evidence="6">
    <location>
        <begin position="293"/>
        <end position="312"/>
    </location>
</feature>
<evidence type="ECO:0000313" key="9">
    <source>
        <dbReference type="Proteomes" id="UP000199118"/>
    </source>
</evidence>
<dbReference type="STRING" id="356660.SAMN05444336_102116"/>
<dbReference type="InterPro" id="IPR024320">
    <property type="entry name" value="LPG_synthase_C"/>
</dbReference>
<evidence type="ECO:0000256" key="5">
    <source>
        <dbReference type="ARBA" id="ARBA00023136"/>
    </source>
</evidence>
<organism evidence="8 9">
    <name type="scientific">Albimonas donghaensis</name>
    <dbReference type="NCBI Taxonomy" id="356660"/>
    <lineage>
        <taxon>Bacteria</taxon>
        <taxon>Pseudomonadati</taxon>
        <taxon>Pseudomonadota</taxon>
        <taxon>Alphaproteobacteria</taxon>
        <taxon>Rhodobacterales</taxon>
        <taxon>Paracoccaceae</taxon>
        <taxon>Albimonas</taxon>
    </lineage>
</organism>
<gene>
    <name evidence="8" type="ORF">SAMN05444336_102116</name>
</gene>
<dbReference type="Pfam" id="PF09924">
    <property type="entry name" value="LPG_synthase_C"/>
    <property type="match status" value="1"/>
</dbReference>
<dbReference type="GO" id="GO:0050071">
    <property type="term" value="F:phosphatidylglycerol lysyltransferase activity"/>
    <property type="evidence" value="ECO:0007669"/>
    <property type="project" value="UniProtKB-EC"/>
</dbReference>
<keyword evidence="4 6" id="KW-1133">Transmembrane helix</keyword>
<dbReference type="GO" id="GO:0005886">
    <property type="term" value="C:plasma membrane"/>
    <property type="evidence" value="ECO:0007669"/>
    <property type="project" value="UniProtKB-SubCell"/>
</dbReference>
<dbReference type="InterPro" id="IPR051211">
    <property type="entry name" value="PG_lysyltransferase"/>
</dbReference>
<feature type="transmembrane region" description="Helical" evidence="6">
    <location>
        <begin position="23"/>
        <end position="41"/>
    </location>
</feature>
<evidence type="ECO:0000256" key="1">
    <source>
        <dbReference type="ARBA" id="ARBA00004651"/>
    </source>
</evidence>
<dbReference type="AlphaFoldDB" id="A0A1H2VMB5"/>
<comment type="subcellular location">
    <subcellularLocation>
        <location evidence="1">Cell membrane</location>
        <topology evidence="1">Multi-pass membrane protein</topology>
    </subcellularLocation>
</comment>
<evidence type="ECO:0000259" key="7">
    <source>
        <dbReference type="Pfam" id="PF09924"/>
    </source>
</evidence>
<sequence length="736" mass="77222">MTDITGIDAGGVSTALGRRARRIALRAAGPLAVAGLAVWAMRDRLAEIEGEALIAALAAAPAAAIVAALILTVLSHVFISGYDVFAARRLGLNLGAGRLLAGGFAAGAVAQTLGFGAVTGALARWRAHAGAGIGPAQAAALTGMASLGFFTGVAGFLALVTLIDPSAAIDLTGASASGAQSVAALALAGLVAACAAASHRRFRVAGLDLRGPDLGWLVRSVVLTAGDLIAAGLALWVLMPMAWAPAPLELIAVFAAALGLGLLTGAPGGAGVFEAALIVAFPTVPAAELAASILMFRVIYHGPTLVAALVLLRRAPGRAAGRPETPETPETPSEAEIRDRVQWILDEGDRAEGELAWLGDKRFMLSDCGRAFVMYAVQGRRWVALGDPQGPRAAWGPLVDRFEAAARAARGRVAIYKSDESARDFWAARGWKIQKLGEEGALDLAAFTLDTPERRELRRKLSRLKKVGVTIVRRAPGEADPAELADVAEAWTEGGAKRERSFSMGHWDWTFARRHELVEARKDGRLVGFVTAWTSGDGSERMLDLMRLRPDAPDGTMHALIVEAALAAQEAGAARFNLCMAPLSGLDDDPAGTRLSKIGARIYAREGDPQGLRGLRRFKEIFRPDWTARNLVCRSVLEMPAALVATHRLVEGAARDPGAARLPIFALVPTLAPRPKLPRGVIRLRRRGAPAPVAAPVSDAPGARILDFAMRRRRAAAAKAIVGAEAASAPRRARAG</sequence>
<dbReference type="Proteomes" id="UP000199118">
    <property type="component" value="Unassembled WGS sequence"/>
</dbReference>
<feature type="transmembrane region" description="Helical" evidence="6">
    <location>
        <begin position="244"/>
        <end position="263"/>
    </location>
</feature>
<name>A0A1H2VMB5_9RHOB</name>
<feature type="transmembrane region" description="Helical" evidence="6">
    <location>
        <begin position="144"/>
        <end position="163"/>
    </location>
</feature>
<dbReference type="EMBL" id="FNMZ01000002">
    <property type="protein sequence ID" value="SDW69481.1"/>
    <property type="molecule type" value="Genomic_DNA"/>
</dbReference>
<evidence type="ECO:0000256" key="4">
    <source>
        <dbReference type="ARBA" id="ARBA00022989"/>
    </source>
</evidence>
<keyword evidence="9" id="KW-1185">Reference proteome</keyword>
<evidence type="ECO:0000256" key="3">
    <source>
        <dbReference type="ARBA" id="ARBA00022692"/>
    </source>
</evidence>
<dbReference type="GO" id="GO:0046677">
    <property type="term" value="P:response to antibiotic"/>
    <property type="evidence" value="ECO:0007669"/>
    <property type="project" value="UniProtKB-KW"/>
</dbReference>
<keyword evidence="2" id="KW-1003">Cell membrane</keyword>
<dbReference type="OrthoDB" id="145485at2"/>
<protein>
    <submittedName>
        <fullName evidence="8">Lysylphosphatidylglycerol synthase TM region</fullName>
    </submittedName>
</protein>
<dbReference type="GO" id="GO:0006629">
    <property type="term" value="P:lipid metabolic process"/>
    <property type="evidence" value="ECO:0007669"/>
    <property type="project" value="UniProtKB-KW"/>
</dbReference>
<keyword evidence="5 6" id="KW-0472">Membrane</keyword>
<feature type="transmembrane region" description="Helical" evidence="6">
    <location>
        <begin position="175"/>
        <end position="196"/>
    </location>
</feature>
<feature type="transmembrane region" description="Helical" evidence="6">
    <location>
        <begin position="53"/>
        <end position="79"/>
    </location>
</feature>
<reference evidence="8 9" key="1">
    <citation type="submission" date="2016-10" db="EMBL/GenBank/DDBJ databases">
        <authorList>
            <person name="de Groot N.N."/>
        </authorList>
    </citation>
    <scope>NUCLEOTIDE SEQUENCE [LARGE SCALE GENOMIC DNA]</scope>
    <source>
        <strain evidence="8 9">DSM 17890</strain>
    </source>
</reference>
<accession>A0A1H2VMB5</accession>
<dbReference type="PANTHER" id="PTHR34697:SF2">
    <property type="entry name" value="PHOSPHATIDYLGLYCEROL LYSYLTRANSFERASE"/>
    <property type="match status" value="1"/>
</dbReference>